<reference evidence="1 2" key="1">
    <citation type="journal article" date="2018" name="BMC Genomics">
        <title>Comparative genome analyses reveal sequence features reflecting distinct modes of host-adaptation between dicot and monocot powdery mildew.</title>
        <authorList>
            <person name="Wu Y."/>
            <person name="Ma X."/>
            <person name="Pan Z."/>
            <person name="Kale S.D."/>
            <person name="Song Y."/>
            <person name="King H."/>
            <person name="Zhang Q."/>
            <person name="Presley C."/>
            <person name="Deng X."/>
            <person name="Wei C.I."/>
            <person name="Xiao S."/>
        </authorList>
    </citation>
    <scope>NUCLEOTIDE SEQUENCE [LARGE SCALE GENOMIC DNA]</scope>
    <source>
        <strain evidence="1">UMSG3</strain>
    </source>
</reference>
<gene>
    <name evidence="1" type="ORF">GcM3_117009</name>
</gene>
<protein>
    <submittedName>
        <fullName evidence="1">Uncharacterized protein</fullName>
    </submittedName>
</protein>
<name>A0A420I7U3_9PEZI</name>
<keyword evidence="2" id="KW-1185">Reference proteome</keyword>
<accession>A0A420I7U3</accession>
<proteinExistence type="predicted"/>
<evidence type="ECO:0000313" key="2">
    <source>
        <dbReference type="Proteomes" id="UP000283383"/>
    </source>
</evidence>
<dbReference type="Proteomes" id="UP000283383">
    <property type="component" value="Unassembled WGS sequence"/>
</dbReference>
<organism evidence="1 2">
    <name type="scientific">Golovinomyces cichoracearum</name>
    <dbReference type="NCBI Taxonomy" id="62708"/>
    <lineage>
        <taxon>Eukaryota</taxon>
        <taxon>Fungi</taxon>
        <taxon>Dikarya</taxon>
        <taxon>Ascomycota</taxon>
        <taxon>Pezizomycotina</taxon>
        <taxon>Leotiomycetes</taxon>
        <taxon>Erysiphales</taxon>
        <taxon>Erysiphaceae</taxon>
        <taxon>Golovinomyces</taxon>
    </lineage>
</organism>
<comment type="caution">
    <text evidence="1">The sequence shown here is derived from an EMBL/GenBank/DDBJ whole genome shotgun (WGS) entry which is preliminary data.</text>
</comment>
<sequence>MGEKVKISDPNDLTKRVINGYILHTKLWYEKGDYQDYDLWEAFREDFANWTTEIFDIGDTKIRRDFRNFWCNMVNGGKIAEKLSNLVQDDNYHKLKNKEVADFIKTSKNFILDLILTQKPSHHLPNKHISRIYMK</sequence>
<dbReference type="AlphaFoldDB" id="A0A420I7U3"/>
<dbReference type="EMBL" id="MCBQ01011761">
    <property type="protein sequence ID" value="RKF65718.1"/>
    <property type="molecule type" value="Genomic_DNA"/>
</dbReference>
<evidence type="ECO:0000313" key="1">
    <source>
        <dbReference type="EMBL" id="RKF65718.1"/>
    </source>
</evidence>